<dbReference type="HOGENOM" id="CLU_009683_3_0_1"/>
<organism evidence="2 3">
    <name type="scientific">Nematocida parisii (strain ERTm3)</name>
    <name type="common">Nematode killer fungus</name>
    <dbReference type="NCBI Taxonomy" id="935791"/>
    <lineage>
        <taxon>Eukaryota</taxon>
        <taxon>Fungi</taxon>
        <taxon>Fungi incertae sedis</taxon>
        <taxon>Microsporidia</taxon>
        <taxon>Nematocida</taxon>
    </lineage>
</organism>
<dbReference type="EMBL" id="GL870883">
    <property type="protein sequence ID" value="EIJ87351.1"/>
    <property type="molecule type" value="Genomic_DNA"/>
</dbReference>
<evidence type="ECO:0000313" key="2">
    <source>
        <dbReference type="EMBL" id="EIJ87351.1"/>
    </source>
</evidence>
<dbReference type="InParanoid" id="I3EDQ4"/>
<keyword evidence="1" id="KW-1133">Transmembrane helix</keyword>
<evidence type="ECO:0000256" key="1">
    <source>
        <dbReference type="SAM" id="Phobius"/>
    </source>
</evidence>
<dbReference type="Proteomes" id="UP000002872">
    <property type="component" value="Unassembled WGS sequence"/>
</dbReference>
<evidence type="ECO:0000313" key="3">
    <source>
        <dbReference type="Proteomes" id="UP000002872"/>
    </source>
</evidence>
<reference evidence="2" key="1">
    <citation type="submission" date="2011-01" db="EMBL/GenBank/DDBJ databases">
        <title>The Genome Sequence of Nematocida parisii strain ERTm3.</title>
        <authorList>
            <consortium name="The Broad Institute Genome Sequencing Platform"/>
            <consortium name="The Broad Institute Genome Sequencing Center for Infectious Disease"/>
            <person name="Cuomo C."/>
            <person name="Troemel E."/>
            <person name="Young S.K."/>
            <person name="Zeng Q."/>
            <person name="Gargeya S."/>
            <person name="Fitzgerald M."/>
            <person name="Haas B."/>
            <person name="Abouelleil A."/>
            <person name="Alvarado L."/>
            <person name="Arachchi H.M."/>
            <person name="Berlin A."/>
            <person name="Chapman S.B."/>
            <person name="Gearin G."/>
            <person name="Goldberg J."/>
            <person name="Griggs A."/>
            <person name="Gujja S."/>
            <person name="Hansen M."/>
            <person name="Heiman D."/>
            <person name="Howarth C."/>
            <person name="Larimer J."/>
            <person name="Lui A."/>
            <person name="MacDonald P.J.P."/>
            <person name="McCowen C."/>
            <person name="Montmayeur A."/>
            <person name="Murphy C."/>
            <person name="Neiman D."/>
            <person name="Pearson M."/>
            <person name="Priest M."/>
            <person name="Roberts A."/>
            <person name="Saif S."/>
            <person name="Shea T."/>
            <person name="Sisk P."/>
            <person name="Stolte C."/>
            <person name="Sykes S."/>
            <person name="Wortman J."/>
            <person name="Nusbaum C."/>
            <person name="Birren B."/>
        </authorList>
    </citation>
    <scope>NUCLEOTIDE SEQUENCE</scope>
    <source>
        <strain evidence="2">ERTm3</strain>
    </source>
</reference>
<protein>
    <submittedName>
        <fullName evidence="2">Uncharacterized protein</fullName>
    </submittedName>
</protein>
<feature type="transmembrane region" description="Helical" evidence="1">
    <location>
        <begin position="31"/>
        <end position="47"/>
    </location>
</feature>
<gene>
    <name evidence="2" type="ORF">NEQG_02474</name>
</gene>
<name>I3EDQ4_NEMP3</name>
<dbReference type="AlphaFoldDB" id="I3EDQ4"/>
<dbReference type="OrthoDB" id="10327564at2759"/>
<sequence length="1027" mass="121249">MCTDKIVIYREIKTEEENSCAIRKYSKKHRVCYITLYLAVLYCIHIHCKIDPLETIEEIKKTRIINSKGKKISIYLNGIISPFWGFCHDQVGILSNLRFFWHARPIADNKNPQNSSTQSAVNQHTDEPPHKIRRIDVDIKPSQNTDTYIKEYEKTMHILFPSEDEYLSVYTKEQNSFYAFLNHQDMKNYKYKLLAALLVLSERAHVPLIVKKKESRKVLVLSSPNKKKKHFRIPVDADIDSEASVPQNPPYYKLSVPKNAYQVINFFIDSRTNPVILEQNFVQASNTVDFETGRFAFSPGFLIQMFIYEYITSIDDLILLAQELHVLLEQSLDRKISKEEKALLNKIFNMCFISRSKQLEDNEEEHIKCIFEFYKKLNTNKSLPFTDQWQLLPTTDPHIYNPNLLELRSLSANALNLAIYKHTPIYCEEDYDYLPKFVNYMDTALLGLFCIFFYDRHKQAYILEKGPKYESKQLLEFFQKYKYMFRRATKAVHDDWNRVVACLSDPSIRYIKPNRNQVDFGLMNMLSIIEHITGVSMPCVEEENIIGELKRILGERDKENLKDKEKLRNKKRDMDEEQTEEAITNKYEQDKKELTELIKPQTEGLKECIVEFFNKLSVNKKLEIEFTNEITADKTVAGKWDIFVDIEIKVGVESHLSMYVNLSIMPCYIDFIIKNNEDRFLNIDRHQMHIAIQNDIRFLDILTSEKHICVFYLFNNLYPTTCFTGVNTIQELEAWIPSMDAKDMVKDCVSIAQLFISRKLDYNRERFAMARNLLFSAYTRKLDKNHYILEVISALFRSIGPEDEFTQKRILSIIKFTNSHIIYPDICVGIDKEKLLAHPGIEYMDMAVILIFLTTEKNPEKLCNVTLNYLNMHESHVKHYFSIIIYNISLEMEHFMIHCLTAEYKSIEYIDKIIDVIERNNFNLYIDFMFYLIESAISDTRFNVNLYIKHLYDKLSVYTEYGNKKRIPEYFNLFGTVVENYLMQNISIFCPNNSPEEDRMFRFVISVYQRDLRLGNIARYTENSYID</sequence>
<accession>I3EDQ4</accession>
<proteinExistence type="predicted"/>
<dbReference type="VEuPathDB" id="MicrosporidiaDB:NEQG_02474"/>
<keyword evidence="1" id="KW-0812">Transmembrane</keyword>
<keyword evidence="1" id="KW-0472">Membrane</keyword>
<keyword evidence="3" id="KW-1185">Reference proteome</keyword>